<comment type="caution">
    <text evidence="2">The sequence shown here is derived from an EMBL/GenBank/DDBJ whole genome shotgun (WGS) entry which is preliminary data.</text>
</comment>
<feature type="compositionally biased region" description="Basic and acidic residues" evidence="1">
    <location>
        <begin position="34"/>
        <end position="49"/>
    </location>
</feature>
<dbReference type="Proteomes" id="UP000324748">
    <property type="component" value="Unassembled WGS sequence"/>
</dbReference>
<protein>
    <submittedName>
        <fullName evidence="2">Uncharacterized protein</fullName>
    </submittedName>
</protein>
<dbReference type="EMBL" id="VSWC01000014">
    <property type="protein sequence ID" value="KAA1114346.1"/>
    <property type="molecule type" value="Genomic_DNA"/>
</dbReference>
<accession>A0A5B0QM71</accession>
<evidence type="ECO:0000313" key="3">
    <source>
        <dbReference type="Proteomes" id="UP000324748"/>
    </source>
</evidence>
<evidence type="ECO:0000256" key="1">
    <source>
        <dbReference type="SAM" id="MobiDB-lite"/>
    </source>
</evidence>
<reference evidence="2 3" key="1">
    <citation type="submission" date="2019-05" db="EMBL/GenBank/DDBJ databases">
        <title>Emergence of the Ug99 lineage of the wheat stem rust pathogen through somatic hybridization.</title>
        <authorList>
            <person name="Li F."/>
            <person name="Upadhyaya N.M."/>
            <person name="Sperschneider J."/>
            <person name="Matny O."/>
            <person name="Nguyen-Phuc H."/>
            <person name="Mago R."/>
            <person name="Raley C."/>
            <person name="Miller M.E."/>
            <person name="Silverstein K.A.T."/>
            <person name="Henningsen E."/>
            <person name="Hirsch C.D."/>
            <person name="Visser B."/>
            <person name="Pretorius Z.A."/>
            <person name="Steffenson B.J."/>
            <person name="Schwessinger B."/>
            <person name="Dodds P.N."/>
            <person name="Figueroa M."/>
        </authorList>
    </citation>
    <scope>NUCLEOTIDE SEQUENCE [LARGE SCALE GENOMIC DNA]</scope>
    <source>
        <strain evidence="2">21-0</strain>
    </source>
</reference>
<proteinExistence type="predicted"/>
<organism evidence="2 3">
    <name type="scientific">Puccinia graminis f. sp. tritici</name>
    <dbReference type="NCBI Taxonomy" id="56615"/>
    <lineage>
        <taxon>Eukaryota</taxon>
        <taxon>Fungi</taxon>
        <taxon>Dikarya</taxon>
        <taxon>Basidiomycota</taxon>
        <taxon>Pucciniomycotina</taxon>
        <taxon>Pucciniomycetes</taxon>
        <taxon>Pucciniales</taxon>
        <taxon>Pucciniaceae</taxon>
        <taxon>Puccinia</taxon>
    </lineage>
</organism>
<sequence>MAQISQQEWLALGMKGLHSRDGHQECYHNESAGELHFNDSNRSSSKDTNLHVTISRPRHMATTGN</sequence>
<dbReference type="AlphaFoldDB" id="A0A5B0QM71"/>
<keyword evidence="3" id="KW-1185">Reference proteome</keyword>
<gene>
    <name evidence="2" type="ORF">PGT21_005629</name>
</gene>
<name>A0A5B0QM71_PUCGR</name>
<evidence type="ECO:0000313" key="2">
    <source>
        <dbReference type="EMBL" id="KAA1114346.1"/>
    </source>
</evidence>
<feature type="region of interest" description="Disordered" evidence="1">
    <location>
        <begin position="34"/>
        <end position="65"/>
    </location>
</feature>